<comment type="caution">
    <text evidence="1">The sequence shown here is derived from an EMBL/GenBank/DDBJ whole genome shotgun (WGS) entry which is preliminary data.</text>
</comment>
<proteinExistence type="predicted"/>
<evidence type="ECO:0008006" key="3">
    <source>
        <dbReference type="Google" id="ProtNLM"/>
    </source>
</evidence>
<dbReference type="EMBL" id="BAFD01000026">
    <property type="protein sequence ID" value="GAB42837.1"/>
    <property type="molecule type" value="Genomic_DNA"/>
</dbReference>
<dbReference type="Proteomes" id="UP000004881">
    <property type="component" value="Unassembled WGS sequence"/>
</dbReference>
<organism evidence="1 2">
    <name type="scientific">Gordonia terrae NBRC 100016</name>
    <dbReference type="NCBI Taxonomy" id="1089454"/>
    <lineage>
        <taxon>Bacteria</taxon>
        <taxon>Bacillati</taxon>
        <taxon>Actinomycetota</taxon>
        <taxon>Actinomycetes</taxon>
        <taxon>Mycobacteriales</taxon>
        <taxon>Gordoniaceae</taxon>
        <taxon>Gordonia</taxon>
    </lineage>
</organism>
<keyword evidence="2" id="KW-1185">Reference proteome</keyword>
<accession>A0ABQ0HAB9</accession>
<evidence type="ECO:0000313" key="2">
    <source>
        <dbReference type="Proteomes" id="UP000004881"/>
    </source>
</evidence>
<sequence>MSARMDLPPIARRLNERLTEGVGDSGLDAQLVAMLHEVRALVVNAVTELENDQIISSSLSR</sequence>
<protein>
    <recommendedName>
        <fullName evidence="3">Transposase</fullName>
    </recommendedName>
</protein>
<dbReference type="GeneID" id="43396308"/>
<name>A0ABQ0HAB9_9ACTN</name>
<gene>
    <name evidence="1" type="ORF">GOTRE_026_00890</name>
</gene>
<evidence type="ECO:0000313" key="1">
    <source>
        <dbReference type="EMBL" id="GAB42837.1"/>
    </source>
</evidence>
<reference evidence="1 2" key="1">
    <citation type="submission" date="2012-02" db="EMBL/GenBank/DDBJ databases">
        <title>Whole genome shotgun sequence of Gordonia terrae NBRC 100016.</title>
        <authorList>
            <person name="Takarada H."/>
            <person name="Hosoyama A."/>
            <person name="Tsuchikane K."/>
            <person name="Katsumata H."/>
            <person name="Yamazaki S."/>
            <person name="Fujita N."/>
        </authorList>
    </citation>
    <scope>NUCLEOTIDE SEQUENCE [LARGE SCALE GENOMIC DNA]</scope>
    <source>
        <strain evidence="1 2">NBRC 100016</strain>
    </source>
</reference>
<dbReference type="RefSeq" id="WP_004019600.1">
    <property type="nucleotide sequence ID" value="NZ_BAFD01000026.1"/>
</dbReference>